<dbReference type="PROSITE" id="PS50082">
    <property type="entry name" value="WD_REPEATS_2"/>
    <property type="match status" value="2"/>
</dbReference>
<keyword evidence="1" id="KW-0853">WD repeat</keyword>
<protein>
    <submittedName>
        <fullName evidence="3">DgyrCDS13526</fullName>
    </submittedName>
</protein>
<dbReference type="Proteomes" id="UP000549394">
    <property type="component" value="Unassembled WGS sequence"/>
</dbReference>
<dbReference type="SMART" id="SM00320">
    <property type="entry name" value="WD40"/>
    <property type="match status" value="7"/>
</dbReference>
<dbReference type="InterPro" id="IPR036322">
    <property type="entry name" value="WD40_repeat_dom_sf"/>
</dbReference>
<dbReference type="OrthoDB" id="6262491at2759"/>
<dbReference type="Gene3D" id="2.130.10.10">
    <property type="entry name" value="YVTN repeat-like/Quinoprotein amine dehydrogenase"/>
    <property type="match status" value="2"/>
</dbReference>
<feature type="region of interest" description="Disordered" evidence="2">
    <location>
        <begin position="1095"/>
        <end position="1190"/>
    </location>
</feature>
<dbReference type="InterPro" id="IPR015943">
    <property type="entry name" value="WD40/YVTN_repeat-like_dom_sf"/>
</dbReference>
<feature type="compositionally biased region" description="Polar residues" evidence="2">
    <location>
        <begin position="15"/>
        <end position="54"/>
    </location>
</feature>
<organism evidence="3 4">
    <name type="scientific">Dimorphilus gyrociliatus</name>
    <dbReference type="NCBI Taxonomy" id="2664684"/>
    <lineage>
        <taxon>Eukaryota</taxon>
        <taxon>Metazoa</taxon>
        <taxon>Spiralia</taxon>
        <taxon>Lophotrochozoa</taxon>
        <taxon>Annelida</taxon>
        <taxon>Polychaeta</taxon>
        <taxon>Polychaeta incertae sedis</taxon>
        <taxon>Dinophilidae</taxon>
        <taxon>Dimorphilus</taxon>
    </lineage>
</organism>
<dbReference type="Pfam" id="PF00400">
    <property type="entry name" value="WD40"/>
    <property type="match status" value="2"/>
</dbReference>
<gene>
    <name evidence="3" type="ORF">DGYR_LOCUS12682</name>
</gene>
<feature type="region of interest" description="Disordered" evidence="2">
    <location>
        <begin position="1"/>
        <end position="54"/>
    </location>
</feature>
<evidence type="ECO:0000313" key="4">
    <source>
        <dbReference type="Proteomes" id="UP000549394"/>
    </source>
</evidence>
<evidence type="ECO:0000313" key="3">
    <source>
        <dbReference type="EMBL" id="CAD5125281.1"/>
    </source>
</evidence>
<dbReference type="SUPFAM" id="SSF50978">
    <property type="entry name" value="WD40 repeat-like"/>
    <property type="match status" value="1"/>
</dbReference>
<feature type="region of interest" description="Disordered" evidence="2">
    <location>
        <begin position="1013"/>
        <end position="1051"/>
    </location>
</feature>
<accession>A0A7I8WAX6</accession>
<evidence type="ECO:0000256" key="2">
    <source>
        <dbReference type="SAM" id="MobiDB-lite"/>
    </source>
</evidence>
<dbReference type="InterPro" id="IPR001680">
    <property type="entry name" value="WD40_rpt"/>
</dbReference>
<feature type="region of interest" description="Disordered" evidence="2">
    <location>
        <begin position="1608"/>
        <end position="1646"/>
    </location>
</feature>
<comment type="caution">
    <text evidence="3">The sequence shown here is derived from an EMBL/GenBank/DDBJ whole genome shotgun (WGS) entry which is preliminary data.</text>
</comment>
<dbReference type="EMBL" id="CAJFCJ010000025">
    <property type="protein sequence ID" value="CAD5125281.1"/>
    <property type="molecule type" value="Genomic_DNA"/>
</dbReference>
<feature type="compositionally biased region" description="Polar residues" evidence="2">
    <location>
        <begin position="1106"/>
        <end position="1120"/>
    </location>
</feature>
<dbReference type="PANTHER" id="PTHR45532:SF3">
    <property type="match status" value="1"/>
</dbReference>
<evidence type="ECO:0000256" key="1">
    <source>
        <dbReference type="PROSITE-ProRule" id="PRU00221"/>
    </source>
</evidence>
<feature type="compositionally biased region" description="Low complexity" evidence="2">
    <location>
        <begin position="1154"/>
        <end position="1170"/>
    </location>
</feature>
<name>A0A7I8WAX6_9ANNE</name>
<dbReference type="SUPFAM" id="SSF50998">
    <property type="entry name" value="Quinoprotein alcohol dehydrogenase-like"/>
    <property type="match status" value="1"/>
</dbReference>
<feature type="repeat" description="WD" evidence="1">
    <location>
        <begin position="306"/>
        <end position="348"/>
    </location>
</feature>
<sequence>MSSNLTLNEEEIKGQQPQQQHFDSETFSTRSNSIVSRNSELTADTGQTSSSSLNDVHTSENFTFIPSGFQAVKSLDHASKDCCISAITFNGRTKKLVIAGGSAIWTWDYADVSDSAVKVYDFPKYEYKVVKQMLYVKKFNVYFILKKNYNLMVLNGNFEETFLVDCEMTSIMFIKFNRETDELLTGSVEGIKIWKYDQIQPTNKIDVLKPMINYGLVSKGILKNPFGDSWIKMLQINYKQQLMYGATDSDLFVYDFQKRMKFSIERAHDLLITSCVYSAEVNLMATTSVDCTVKIWNTQGSHVHTFRGHAGAITAIVNQPDDDAILITSSLDGSIRVWSLHIFEHLYTLTASSEGIVWLGLIENTSQLFSVTEKVVNVWNMNNTATFFSVTRCPIVSINLVQGQGQKTNRIFCIGEDSSMRIIGQQNRKNLSTILPPPNISPLNFLQTACYNRQQNVVYAQIDSKHAWLYTTKTNPSCKLTEWNLIDVQKAQNNAVTKRRGAKNQILTYTAVCESRMNNSPENVECLSYLSSHIEAMADEGLVSSIEGHFVIAGLRDGRILFMDPLKKGFKHAELQAHKEAITGLKHDQYHNRLLVKCNGRTCIIIQIWSLPSLQLMNEVYAPTDLTQFAVLENSIMMGFQVGLTVYEKLKVLDNDLQRMPPSFLNDEGKISRATFKPDHLTPVTSVDSCMKENIYLSSSIDGVLKIWLEEKVLITEINLETPLTASAFLNNFGDVLIGWKNHLFLIHHTKICSLISSKSQLDALPNETESFIYEDPDWHDANVHSEDMDLYLVPYPELQLTNDFLLGKVIPFKKEEPVVVEDEESTIIESEYESDENAPTEIFMSTTSSMTDLANVDYSLMEHKTDNQSLIEHGSKWYQHVDDAWPSMPHFGVTPSTTPQPNVEGGENENELDKKDEVEETAEEGTSKAASRRIEPEGKESVGIISTHKELELNKIRIKPPGYKVDKRPKGTSTKPKRPLVQPSIMISSSHDLPYANFELNEKELEQTKQIVRRNLSKSRPSAKANRKKSIQTTEKPSQNTHKKESVRPKVVRRVDKSLNNKVSAQKINVPSAERLNFSPTKSKTSFSMKGIFESDEDEEDLCSQIPSGTPSLHTSPVNTPEPEPTMVKEEIVQGRKASYSSSRQIDSALGRSVPPSSAASRPATSALSFDGRDSGIAPTPDMENTTEVDVNVGIKSCLQEKSKIYRSKTPTVKSSESGATGGGSFRSFSLSDLAESQGGSEQTLVQPGKIRLWETDVDSLDISLLKNEESDVKVEKFNTEYLNWWKNYWKKPVKHLEKNQEKKTIKFTRSKEFVESQRKLINSIYHYDSMVDAKGLPDELETDLSGLSEDERGLMLNREKLRKSQVIQQRPNTPASALPTNRIAYGNTDNVSKLLKKDYEKLQNQFDILCGQRDSKYYINFGTKFDNWHEREMKRFEISKIVKTIRELKVERTQERIDDNLRRRKGMVESRDVRQRNLFRMLRNELSIATSQASVKSAKKLLIDKEEKLRKVKANLKGRELNRLRPKIFDAFAQSDQDIMIINENGILVSSGYRSVNLHLTPEAEKELKEFSDLVRHSLLRNRSSLVKQQRFRYKITKEELIYDDDDDDEDNEIETTGGGIGGNETGKNREINKDHTAFDPRTNEGIKWRQERSVKSIPNKTYRYILVKKTKDDSELKIIPTSLEIDLIPKRFPNQAQRWLGPFLK</sequence>
<dbReference type="PROSITE" id="PS50294">
    <property type="entry name" value="WD_REPEATS_REGION"/>
    <property type="match status" value="1"/>
</dbReference>
<dbReference type="PANTHER" id="PTHR45532">
    <property type="entry name" value="WD REPEAT-CONTAINING PROTEIN 97"/>
    <property type="match status" value="1"/>
</dbReference>
<feature type="region of interest" description="Disordered" evidence="2">
    <location>
        <begin position="891"/>
        <end position="947"/>
    </location>
</feature>
<proteinExistence type="predicted"/>
<feature type="region of interest" description="Disordered" evidence="2">
    <location>
        <begin position="961"/>
        <end position="984"/>
    </location>
</feature>
<feature type="compositionally biased region" description="Polar residues" evidence="2">
    <location>
        <begin position="1032"/>
        <end position="1041"/>
    </location>
</feature>
<feature type="compositionally biased region" description="Basic and acidic residues" evidence="2">
    <location>
        <begin position="1629"/>
        <end position="1646"/>
    </location>
</feature>
<dbReference type="InterPro" id="IPR011047">
    <property type="entry name" value="Quinoprotein_ADH-like_sf"/>
</dbReference>
<reference evidence="3 4" key="1">
    <citation type="submission" date="2020-08" db="EMBL/GenBank/DDBJ databases">
        <authorList>
            <person name="Hejnol A."/>
        </authorList>
    </citation>
    <scope>NUCLEOTIDE SEQUENCE [LARGE SCALE GENOMIC DNA]</scope>
</reference>
<feature type="repeat" description="WD" evidence="1">
    <location>
        <begin position="265"/>
        <end position="297"/>
    </location>
</feature>
<keyword evidence="4" id="KW-1185">Reference proteome</keyword>